<evidence type="ECO:0000256" key="1">
    <source>
        <dbReference type="ARBA" id="ARBA00008324"/>
    </source>
</evidence>
<reference evidence="3 4" key="1">
    <citation type="submission" date="2014-03" db="EMBL/GenBank/DDBJ databases">
        <title>Genome of Haematobacter massiliensis CCUG 47968.</title>
        <authorList>
            <person name="Wang D."/>
            <person name="Wang G."/>
        </authorList>
    </citation>
    <scope>NUCLEOTIDE SEQUENCE [LARGE SCALE GENOMIC DNA]</scope>
    <source>
        <strain evidence="3 4">CCUG 47968</strain>
    </source>
</reference>
<dbReference type="EMBL" id="JGYG01000006">
    <property type="protein sequence ID" value="KFI29381.1"/>
    <property type="molecule type" value="Genomic_DNA"/>
</dbReference>
<dbReference type="OrthoDB" id="3477511at2"/>
<dbReference type="Gene3D" id="3.10.129.10">
    <property type="entry name" value="Hotdog Thioesterase"/>
    <property type="match status" value="1"/>
</dbReference>
<comment type="similarity">
    <text evidence="1">Belongs to the thioesterase PaaI family.</text>
</comment>
<evidence type="ECO:0000313" key="3">
    <source>
        <dbReference type="EMBL" id="KFI29381.1"/>
    </source>
</evidence>
<dbReference type="NCBIfam" id="TIGR00369">
    <property type="entry name" value="unchar_dom_1"/>
    <property type="match status" value="1"/>
</dbReference>
<dbReference type="InterPro" id="IPR029069">
    <property type="entry name" value="HotDog_dom_sf"/>
</dbReference>
<dbReference type="InterPro" id="IPR003736">
    <property type="entry name" value="PAAI_dom"/>
</dbReference>
<dbReference type="eggNOG" id="COG2050">
    <property type="taxonomic scope" value="Bacteria"/>
</dbReference>
<dbReference type="PANTHER" id="PTHR21660">
    <property type="entry name" value="THIOESTERASE SUPERFAMILY MEMBER-RELATED"/>
    <property type="match status" value="1"/>
</dbReference>
<gene>
    <name evidence="3" type="ORF">CN97_17110</name>
</gene>
<dbReference type="Pfam" id="PF03061">
    <property type="entry name" value="4HBT"/>
    <property type="match status" value="1"/>
</dbReference>
<dbReference type="RefSeq" id="WP_051911150.1">
    <property type="nucleotide sequence ID" value="NZ_CAMIFG010000045.1"/>
</dbReference>
<dbReference type="Proteomes" id="UP000028826">
    <property type="component" value="Unassembled WGS sequence"/>
</dbReference>
<dbReference type="InterPro" id="IPR039298">
    <property type="entry name" value="ACOT13"/>
</dbReference>
<evidence type="ECO:0000256" key="2">
    <source>
        <dbReference type="ARBA" id="ARBA00022801"/>
    </source>
</evidence>
<name>A0A086Y531_9RHOB</name>
<dbReference type="AlphaFoldDB" id="A0A086Y531"/>
<dbReference type="CDD" id="cd03443">
    <property type="entry name" value="PaaI_thioesterase"/>
    <property type="match status" value="1"/>
</dbReference>
<dbReference type="PANTHER" id="PTHR21660:SF1">
    <property type="entry name" value="ACYL-COENZYME A THIOESTERASE 13"/>
    <property type="match status" value="1"/>
</dbReference>
<dbReference type="SUPFAM" id="SSF54637">
    <property type="entry name" value="Thioesterase/thiol ester dehydrase-isomerase"/>
    <property type="match status" value="1"/>
</dbReference>
<dbReference type="GO" id="GO:0047617">
    <property type="term" value="F:fatty acyl-CoA hydrolase activity"/>
    <property type="evidence" value="ECO:0007669"/>
    <property type="project" value="InterPro"/>
</dbReference>
<evidence type="ECO:0000313" key="4">
    <source>
        <dbReference type="Proteomes" id="UP000028826"/>
    </source>
</evidence>
<dbReference type="STRING" id="195105.CN97_17110"/>
<keyword evidence="4" id="KW-1185">Reference proteome</keyword>
<accession>A0A086Y531</accession>
<sequence>MPEDTPIPAFPVAQENTPQGLRGVLDYRLAEWSEGRAVVEMQIDGRHLNRSGVLHGGVIATLLDASCGYAATWSGDPAKPKAAVTLSLTVSYTGQVKEGVVRATALMKAGGRKIVFCTGEVRDAAGNLIGMGEGSFRFRSGSERESPVASA</sequence>
<proteinExistence type="inferred from homology"/>
<comment type="caution">
    <text evidence="3">The sequence shown here is derived from an EMBL/GenBank/DDBJ whole genome shotgun (WGS) entry which is preliminary data.</text>
</comment>
<organism evidence="3 4">
    <name type="scientific">Haematobacter massiliensis</name>
    <dbReference type="NCBI Taxonomy" id="195105"/>
    <lineage>
        <taxon>Bacteria</taxon>
        <taxon>Pseudomonadati</taxon>
        <taxon>Pseudomonadota</taxon>
        <taxon>Alphaproteobacteria</taxon>
        <taxon>Rhodobacterales</taxon>
        <taxon>Paracoccaceae</taxon>
        <taxon>Haematobacter</taxon>
    </lineage>
</organism>
<keyword evidence="2" id="KW-0378">Hydrolase</keyword>
<protein>
    <submittedName>
        <fullName evidence="3">Uncharacterized protein</fullName>
    </submittedName>
</protein>
<dbReference type="InterPro" id="IPR006683">
    <property type="entry name" value="Thioestr_dom"/>
</dbReference>